<organism evidence="1 2">
    <name type="scientific">Gemella morbillorum</name>
    <dbReference type="NCBI Taxonomy" id="29391"/>
    <lineage>
        <taxon>Bacteria</taxon>
        <taxon>Bacillati</taxon>
        <taxon>Bacillota</taxon>
        <taxon>Bacilli</taxon>
        <taxon>Bacillales</taxon>
        <taxon>Gemellaceae</taxon>
        <taxon>Gemella</taxon>
    </lineage>
</organism>
<dbReference type="AlphaFoldDB" id="A0AAP9KSH3"/>
<evidence type="ECO:0000313" key="2">
    <source>
        <dbReference type="Proteomes" id="UP000425411"/>
    </source>
</evidence>
<dbReference type="InterPro" id="IPR010360">
    <property type="entry name" value="DUF956"/>
</dbReference>
<evidence type="ECO:0000313" key="1">
    <source>
        <dbReference type="EMBL" id="QGS08395.1"/>
    </source>
</evidence>
<reference evidence="1 2" key="1">
    <citation type="submission" date="2019-11" db="EMBL/GenBank/DDBJ databases">
        <title>FDA dAtabase for Regulatory Grade micrObial Sequences (FDA-ARGOS): Supporting development and validation of Infectious Disease Dx tests.</title>
        <authorList>
            <person name="Turner S."/>
            <person name="Byrd R."/>
            <person name="Tallon L."/>
            <person name="Sadzewicz L."/>
            <person name="Vavikolanu K."/>
            <person name="Mehta A."/>
            <person name="Aluvathingal J."/>
            <person name="Nadendla S."/>
            <person name="Myers T."/>
            <person name="Yan Y."/>
            <person name="Sichtig H."/>
        </authorList>
    </citation>
    <scope>NUCLEOTIDE SEQUENCE [LARGE SCALE GENOMIC DNA]</scope>
    <source>
        <strain evidence="1 2">FDAARGOS_741</strain>
    </source>
</reference>
<name>A0AAP9KSH3_9BACL</name>
<accession>A0AAP9KSH3</accession>
<dbReference type="Pfam" id="PF06115">
    <property type="entry name" value="DUF956"/>
    <property type="match status" value="1"/>
</dbReference>
<sequence>MVKSMNTKVIYTTKANSMTGSIGNKHGDIMVGDKAFEFYNYRNPEDYIQIPWKEIERVRAQMFFRDRYIRGFFIDTKNSGSFNFIVKNAGKCLKEMRTFVGNDNIVRNKPLFSLKKLFRRNK</sequence>
<proteinExistence type="predicted"/>
<dbReference type="Proteomes" id="UP000425411">
    <property type="component" value="Chromosome"/>
</dbReference>
<protein>
    <submittedName>
        <fullName evidence="1">DUF956 family protein</fullName>
    </submittedName>
</protein>
<keyword evidence="2" id="KW-1185">Reference proteome</keyword>
<dbReference type="EMBL" id="CP046314">
    <property type="protein sequence ID" value="QGS08395.1"/>
    <property type="molecule type" value="Genomic_DNA"/>
</dbReference>
<gene>
    <name evidence="1" type="ORF">FOC49_00120</name>
</gene>
<dbReference type="RefSeq" id="WP_040461504.1">
    <property type="nucleotide sequence ID" value="NZ_CALALO010000013.1"/>
</dbReference>